<evidence type="ECO:0000256" key="5">
    <source>
        <dbReference type="ARBA" id="ARBA00022842"/>
    </source>
</evidence>
<evidence type="ECO:0000256" key="1">
    <source>
        <dbReference type="ARBA" id="ARBA00022598"/>
    </source>
</evidence>
<comment type="caution">
    <text evidence="7">The sequence shown here is derived from an EMBL/GenBank/DDBJ whole genome shotgun (WGS) entry which is preliminary data.</text>
</comment>
<dbReference type="GO" id="GO:0005524">
    <property type="term" value="F:ATP binding"/>
    <property type="evidence" value="ECO:0007669"/>
    <property type="project" value="UniProtKB-KW"/>
</dbReference>
<dbReference type="InterPro" id="IPR005494">
    <property type="entry name" value="GSPS_pre-ATP-grasp-like_dom"/>
</dbReference>
<keyword evidence="8" id="KW-1185">Reference proteome</keyword>
<dbReference type="EMBL" id="VCMV01000079">
    <property type="protein sequence ID" value="KAB0264208.1"/>
    <property type="molecule type" value="Genomic_DNA"/>
</dbReference>
<dbReference type="GO" id="GO:0046872">
    <property type="term" value="F:metal ion binding"/>
    <property type="evidence" value="ECO:0007669"/>
    <property type="project" value="UniProtKB-KW"/>
</dbReference>
<keyword evidence="5" id="KW-0460">Magnesium</keyword>
<accession>A0A5N3P392</accession>
<name>A0A5N3P392_9HYPH</name>
<evidence type="ECO:0000256" key="3">
    <source>
        <dbReference type="ARBA" id="ARBA00022741"/>
    </source>
</evidence>
<dbReference type="SUPFAM" id="SSF56059">
    <property type="entry name" value="Glutathione synthetase ATP-binding domain-like"/>
    <property type="match status" value="1"/>
</dbReference>
<proteinExistence type="predicted"/>
<sequence>MDRFVRKPIFSREGANVTLVRDGQTVSVDGPYDDCPFVVQEATRLFASEHGHAVIGSWIVGDEPCGIGIREDASAITMDMSRFIPHVILG</sequence>
<dbReference type="Proteomes" id="UP000325684">
    <property type="component" value="Unassembled WGS sequence"/>
</dbReference>
<dbReference type="RefSeq" id="WP_150950028.1">
    <property type="nucleotide sequence ID" value="NZ_VCMV01000079.1"/>
</dbReference>
<dbReference type="OrthoDB" id="9765517at2"/>
<keyword evidence="1" id="KW-0436">Ligase</keyword>
<feature type="domain" description="Glutathionylspermidine synthase pre-ATP-grasp-like" evidence="6">
    <location>
        <begin position="2"/>
        <end position="88"/>
    </location>
</feature>
<keyword evidence="2" id="KW-0479">Metal-binding</keyword>
<evidence type="ECO:0000313" key="8">
    <source>
        <dbReference type="Proteomes" id="UP000325684"/>
    </source>
</evidence>
<evidence type="ECO:0000256" key="4">
    <source>
        <dbReference type="ARBA" id="ARBA00022840"/>
    </source>
</evidence>
<dbReference type="Pfam" id="PF03738">
    <property type="entry name" value="GSP_synth"/>
    <property type="match status" value="1"/>
</dbReference>
<evidence type="ECO:0000313" key="7">
    <source>
        <dbReference type="EMBL" id="KAB0264208.1"/>
    </source>
</evidence>
<dbReference type="AlphaFoldDB" id="A0A5N3P392"/>
<keyword evidence="4" id="KW-0067">ATP-binding</keyword>
<reference evidence="7 8" key="1">
    <citation type="journal article" date="2019" name="Microorganisms">
        <title>Genome Insights into the Novel Species Microvirga brassicacearum, a Rapeseed Endophyte with Biotechnological Potential.</title>
        <authorList>
            <person name="Jimenez-Gomez A."/>
            <person name="Saati-Santamaria Z."/>
            <person name="Igual J.M."/>
            <person name="Rivas R."/>
            <person name="Mateos P.F."/>
            <person name="Garcia-Fraile P."/>
        </authorList>
    </citation>
    <scope>NUCLEOTIDE SEQUENCE [LARGE SCALE GENOMIC DNA]</scope>
    <source>
        <strain evidence="7 8">CDVBN77</strain>
    </source>
</reference>
<organism evidence="7 8">
    <name type="scientific">Microvirga brassicacearum</name>
    <dbReference type="NCBI Taxonomy" id="2580413"/>
    <lineage>
        <taxon>Bacteria</taxon>
        <taxon>Pseudomonadati</taxon>
        <taxon>Pseudomonadota</taxon>
        <taxon>Alphaproteobacteria</taxon>
        <taxon>Hyphomicrobiales</taxon>
        <taxon>Methylobacteriaceae</taxon>
        <taxon>Microvirga</taxon>
    </lineage>
</organism>
<gene>
    <name evidence="7" type="ORF">FEZ63_24460</name>
</gene>
<protein>
    <submittedName>
        <fullName evidence="7">Glutathionylspermidine synthase family protein</fullName>
    </submittedName>
</protein>
<dbReference type="Gene3D" id="3.30.1490.330">
    <property type="match status" value="1"/>
</dbReference>
<dbReference type="GO" id="GO:0016874">
    <property type="term" value="F:ligase activity"/>
    <property type="evidence" value="ECO:0007669"/>
    <property type="project" value="UniProtKB-KW"/>
</dbReference>
<evidence type="ECO:0000259" key="6">
    <source>
        <dbReference type="Pfam" id="PF03738"/>
    </source>
</evidence>
<keyword evidence="3" id="KW-0547">Nucleotide-binding</keyword>
<evidence type="ECO:0000256" key="2">
    <source>
        <dbReference type="ARBA" id="ARBA00022723"/>
    </source>
</evidence>